<dbReference type="AlphaFoldDB" id="Q3II17"/>
<dbReference type="BioCyc" id="PHAL326442:PSHA_RS11615-MONOMER"/>
<organism evidence="2 3">
    <name type="scientific">Pseudoalteromonas translucida (strain TAC 125)</name>
    <dbReference type="NCBI Taxonomy" id="326442"/>
    <lineage>
        <taxon>Bacteria</taxon>
        <taxon>Pseudomonadati</taxon>
        <taxon>Pseudomonadota</taxon>
        <taxon>Gammaproteobacteria</taxon>
        <taxon>Alteromonadales</taxon>
        <taxon>Pseudoalteromonadaceae</taxon>
        <taxon>Pseudoalteromonas</taxon>
    </lineage>
</organism>
<dbReference type="EMBL" id="CR954246">
    <property type="protein sequence ID" value="CAI87407.1"/>
    <property type="molecule type" value="Genomic_DNA"/>
</dbReference>
<dbReference type="GO" id="GO:0003677">
    <property type="term" value="F:DNA binding"/>
    <property type="evidence" value="ECO:0007669"/>
    <property type="project" value="InterPro"/>
</dbReference>
<dbReference type="Gene3D" id="1.10.443.10">
    <property type="entry name" value="Intergrase catalytic core"/>
    <property type="match status" value="1"/>
</dbReference>
<dbReference type="eggNOG" id="COG0582">
    <property type="taxonomic scope" value="Bacteria"/>
</dbReference>
<protein>
    <submittedName>
        <fullName evidence="2">Orphan protein</fullName>
    </submittedName>
</protein>
<evidence type="ECO:0000313" key="2">
    <source>
        <dbReference type="EMBL" id="CAI87407.1"/>
    </source>
</evidence>
<dbReference type="HOGENOM" id="CLU_025122_2_0_6"/>
<proteinExistence type="predicted"/>
<dbReference type="STRING" id="326442.PSHAa2358"/>
<reference evidence="2 3" key="1">
    <citation type="journal article" date="2005" name="Genome Res.">
        <title>Coping with cold: the genome of the versatile marine Antarctica bacterium Pseudoalteromonas haloplanktis TAC125.</title>
        <authorList>
            <person name="Medigue C."/>
            <person name="Krin E."/>
            <person name="Pascal G."/>
            <person name="Barbe V."/>
            <person name="Bernsel A."/>
            <person name="Bertin P."/>
            <person name="Cheung F."/>
            <person name="Cruveiller S."/>
            <person name="Damico S."/>
            <person name="Duilio A."/>
            <person name="Fang G."/>
            <person name="Feller G."/>
            <person name="Mangenot S."/>
            <person name="Marino G."/>
            <person name="Nilsson J."/>
            <person name="Parilli E."/>
            <person name="Rocha E."/>
            <person name="Rouy Z."/>
            <person name="Sekowska A."/>
            <person name="Tutino M.L."/>
            <person name="Vallenet D."/>
            <person name="von Heijne G."/>
            <person name="Danchin A."/>
        </authorList>
    </citation>
    <scope>NUCLEOTIDE SEQUENCE [LARGE SCALE GENOMIC DNA]</scope>
    <source>
        <strain evidence="3">TAC 125</strain>
    </source>
</reference>
<dbReference type="GO" id="GO:0006310">
    <property type="term" value="P:DNA recombination"/>
    <property type="evidence" value="ECO:0007669"/>
    <property type="project" value="UniProtKB-KW"/>
</dbReference>
<dbReference type="Proteomes" id="UP000006843">
    <property type="component" value="Chromosome I"/>
</dbReference>
<dbReference type="SUPFAM" id="SSF56349">
    <property type="entry name" value="DNA breaking-rejoining enzymes"/>
    <property type="match status" value="1"/>
</dbReference>
<sequence>MNELIKPLNTINAEHQKVINDDDDTIISYSSDGKPFSHYKDDIWLIINEDVKLNFGNLSDGFKSVCKRLIFKLLNGDELINKKSIGMKYIQGFSIFDKCIIECGGTDFTFINSDRGFREFIKVAQSRNLKYKTWKNYLIILSVLKKEKIITRVIDNADKLAVLLSNSQRISHQTIALPENIASNYFKVALNIVAKYYPSRKIISDTYESFIQDYNKNIERGYGVPTARGHAQKNYQDITKAIDFKLDLTGQWLSLIRAACYIVIAGFTGCRDGEIKSLTKESYQEKKYAGMTIPIVNGVHTKVNIAGVERETSWVTIPAVNLAIELIWDIYEFSRENWKAHAQFCSHIDEQNKMIQEADSLFLSYSPTAKYPAAGRQAIDKSLKNFVKATGYKATAHDVEEFNLLNPSRKGSLVVDEILIPNPHCFRRTFAVFLVRNKLASLLDLKYQFKHINIAMTSWYSNQANVAGYFDMMLDKELLLDIAQENHEFMTDTFYHIYNEAESLSGTEGKRIANLRGDDRSTIYLSRDEISRQVRDGQMSIIETPVGHCTNPRCDRICDAPVCKYAVVTKAKALELIPKRQLLITKFESLIEFGLKMPNILSKLYYEIKSIEQCFKDHNITFDVFKHDINQTLL</sequence>
<dbReference type="KEGG" id="pha:PSHAa2358"/>
<gene>
    <name evidence="2" type="ordered locus">PSHAa2358</name>
</gene>
<dbReference type="InterPro" id="IPR013762">
    <property type="entry name" value="Integrase-like_cat_sf"/>
</dbReference>
<name>Q3II17_PSET1</name>
<dbReference type="GO" id="GO:0015074">
    <property type="term" value="P:DNA integration"/>
    <property type="evidence" value="ECO:0007669"/>
    <property type="project" value="InterPro"/>
</dbReference>
<keyword evidence="1" id="KW-0233">DNA recombination</keyword>
<evidence type="ECO:0000313" key="3">
    <source>
        <dbReference type="Proteomes" id="UP000006843"/>
    </source>
</evidence>
<keyword evidence="3" id="KW-1185">Reference proteome</keyword>
<dbReference type="InterPro" id="IPR011010">
    <property type="entry name" value="DNA_brk_join_enz"/>
</dbReference>
<accession>Q3II17</accession>
<evidence type="ECO:0000256" key="1">
    <source>
        <dbReference type="ARBA" id="ARBA00023172"/>
    </source>
</evidence>
<dbReference type="PATRIC" id="fig|326442.8.peg.2270"/>